<dbReference type="AlphaFoldDB" id="A0A921TDG7"/>
<dbReference type="EC" id="2.6.1.16" evidence="1"/>
<dbReference type="OrthoDB" id="9810154at2"/>
<dbReference type="Pfam" id="PF00300">
    <property type="entry name" value="His_Phos_1"/>
    <property type="match status" value="1"/>
</dbReference>
<dbReference type="GO" id="GO:0004360">
    <property type="term" value="F:glutamine-fructose-6-phosphate transaminase (isomerizing) activity"/>
    <property type="evidence" value="ECO:0007669"/>
    <property type="project" value="UniProtKB-EC"/>
</dbReference>
<protein>
    <submittedName>
        <fullName evidence="1">Glucosamine--fructose-6-phosphate aminotransferase</fullName>
        <ecNumber evidence="1">2.6.1.16</ecNumber>
    </submittedName>
</protein>
<dbReference type="Proteomes" id="UP000698242">
    <property type="component" value="Unassembled WGS sequence"/>
</dbReference>
<keyword evidence="2" id="KW-1185">Reference proteome</keyword>
<keyword evidence="1" id="KW-0808">Transferase</keyword>
<comment type="caution">
    <text evidence="1">The sequence shown here is derived from an EMBL/GenBank/DDBJ whole genome shotgun (WGS) entry which is preliminary data.</text>
</comment>
<gene>
    <name evidence="1" type="ORF">PMES_01502</name>
</gene>
<dbReference type="RefSeq" id="WP_159964983.1">
    <property type="nucleotide sequence ID" value="NZ_APKE01000016.1"/>
</dbReference>
<evidence type="ECO:0000313" key="1">
    <source>
        <dbReference type="EMBL" id="KAF0676182.1"/>
    </source>
</evidence>
<name>A0A921TDG7_9RHOB</name>
<dbReference type="InterPro" id="IPR013078">
    <property type="entry name" value="His_Pase_superF_clade-1"/>
</dbReference>
<dbReference type="SUPFAM" id="SSF53254">
    <property type="entry name" value="Phosphoglycerate mutase-like"/>
    <property type="match status" value="1"/>
</dbReference>
<dbReference type="SMART" id="SM00855">
    <property type="entry name" value="PGAM"/>
    <property type="match status" value="1"/>
</dbReference>
<dbReference type="Gene3D" id="3.40.50.1240">
    <property type="entry name" value="Phosphoglycerate mutase-like"/>
    <property type="match status" value="1"/>
</dbReference>
<reference evidence="1" key="1">
    <citation type="submission" date="2013-03" db="EMBL/GenBank/DDBJ databases">
        <title>Genome Sequence of the Profundibacterium mesophilum strain KAUST100406-0324T from Red Sea, a novel genus in the family Rhodobacteraceae.</title>
        <authorList>
            <person name="Essack M."/>
            <person name="Alam I."/>
            <person name="Lafi F."/>
            <person name="Alawi W."/>
            <person name="Kamanu F."/>
            <person name="Al-Suwailem A."/>
            <person name="Lee O.O."/>
            <person name="Xu Y."/>
            <person name="Bajic V."/>
            <person name="Qian P.-Y."/>
            <person name="Archer J."/>
        </authorList>
    </citation>
    <scope>NUCLEOTIDE SEQUENCE</scope>
    <source>
        <strain evidence="1">KAUST100406-0324</strain>
    </source>
</reference>
<keyword evidence="1" id="KW-0032">Aminotransferase</keyword>
<organism evidence="1 2">
    <name type="scientific">Profundibacterium mesophilum KAUST100406-0324</name>
    <dbReference type="NCBI Taxonomy" id="1037889"/>
    <lineage>
        <taxon>Bacteria</taxon>
        <taxon>Pseudomonadati</taxon>
        <taxon>Pseudomonadota</taxon>
        <taxon>Alphaproteobacteria</taxon>
        <taxon>Rhodobacterales</taxon>
        <taxon>Roseobacteraceae</taxon>
        <taxon>Profundibacterium</taxon>
    </lineage>
</organism>
<proteinExistence type="predicted"/>
<dbReference type="InterPro" id="IPR029033">
    <property type="entry name" value="His_PPase_superfam"/>
</dbReference>
<dbReference type="CDD" id="cd07067">
    <property type="entry name" value="HP_PGM_like"/>
    <property type="match status" value="1"/>
</dbReference>
<dbReference type="EMBL" id="APKE01000016">
    <property type="protein sequence ID" value="KAF0676182.1"/>
    <property type="molecule type" value="Genomic_DNA"/>
</dbReference>
<accession>A0A921TDG7</accession>
<evidence type="ECO:0000313" key="2">
    <source>
        <dbReference type="Proteomes" id="UP000698242"/>
    </source>
</evidence>
<sequence>MPLRLGLMRHGEAEAAPLGQDDASRALTPRGTADVRATARWLVAEGHLPGRLLVSSARRTAQTCDAVCSILQTAPERLDLPDLYLAAASEILSAIAGQPAASLLVIGHNPGISMLAERLASARGSTDGLGSFEPGSVMMFECDLSSWSDLSAENASVIGTFSP</sequence>